<proteinExistence type="predicted"/>
<feature type="compositionally biased region" description="Basic residues" evidence="1">
    <location>
        <begin position="41"/>
        <end position="50"/>
    </location>
</feature>
<name>A0A8T1YB97_9BRAS</name>
<evidence type="ECO:0000256" key="1">
    <source>
        <dbReference type="SAM" id="MobiDB-lite"/>
    </source>
</evidence>
<reference evidence="2 3" key="1">
    <citation type="submission" date="2020-12" db="EMBL/GenBank/DDBJ databases">
        <title>Concerted genomic and epigenomic changes stabilize Arabidopsis allopolyploids.</title>
        <authorList>
            <person name="Chen Z."/>
        </authorList>
    </citation>
    <scope>NUCLEOTIDE SEQUENCE [LARGE SCALE GENOMIC DNA]</scope>
    <source>
        <strain evidence="2">Allo738</strain>
        <tissue evidence="2">Leaf</tissue>
    </source>
</reference>
<organism evidence="2 3">
    <name type="scientific">Arabidopsis thaliana x Arabidopsis arenosa</name>
    <dbReference type="NCBI Taxonomy" id="1240361"/>
    <lineage>
        <taxon>Eukaryota</taxon>
        <taxon>Viridiplantae</taxon>
        <taxon>Streptophyta</taxon>
        <taxon>Embryophyta</taxon>
        <taxon>Tracheophyta</taxon>
        <taxon>Spermatophyta</taxon>
        <taxon>Magnoliopsida</taxon>
        <taxon>eudicotyledons</taxon>
        <taxon>Gunneridae</taxon>
        <taxon>Pentapetalae</taxon>
        <taxon>rosids</taxon>
        <taxon>malvids</taxon>
        <taxon>Brassicales</taxon>
        <taxon>Brassicaceae</taxon>
        <taxon>Camelineae</taxon>
        <taxon>Arabidopsis</taxon>
    </lineage>
</organism>
<dbReference type="EMBL" id="JAEFBK010000012">
    <property type="protein sequence ID" value="KAG7541070.1"/>
    <property type="molecule type" value="Genomic_DNA"/>
</dbReference>
<dbReference type="AlphaFoldDB" id="A0A8T1YB97"/>
<evidence type="ECO:0000313" key="2">
    <source>
        <dbReference type="EMBL" id="KAG7541070.1"/>
    </source>
</evidence>
<feature type="region of interest" description="Disordered" evidence="1">
    <location>
        <begin position="38"/>
        <end position="76"/>
    </location>
</feature>
<protein>
    <submittedName>
        <fullName evidence="2">Uncharacterized protein</fullName>
    </submittedName>
</protein>
<accession>A0A8T1YB97</accession>
<evidence type="ECO:0000313" key="3">
    <source>
        <dbReference type="Proteomes" id="UP000694240"/>
    </source>
</evidence>
<sequence length="101" mass="11497">MAFTLLVLFPLAGSDFLTVDGLHSNNNTNLSVSVTTNANPCRHRHQHPYRRGVAVTTNPRRRHHQRNHRPSLSPLTHRQFSYRISGSVSLSVEPKFLKSEQ</sequence>
<keyword evidence="3" id="KW-1185">Reference proteome</keyword>
<feature type="compositionally biased region" description="Basic residues" evidence="1">
    <location>
        <begin position="59"/>
        <end position="69"/>
    </location>
</feature>
<dbReference type="Proteomes" id="UP000694240">
    <property type="component" value="Chromosome 12"/>
</dbReference>
<comment type="caution">
    <text evidence="2">The sequence shown here is derived from an EMBL/GenBank/DDBJ whole genome shotgun (WGS) entry which is preliminary data.</text>
</comment>
<gene>
    <name evidence="2" type="ORF">ISN45_Aa07g012030</name>
</gene>